<dbReference type="Pfam" id="PF00498">
    <property type="entry name" value="FHA"/>
    <property type="match status" value="1"/>
</dbReference>
<keyword evidence="4" id="KW-0904">Protein phosphatase</keyword>
<evidence type="ECO:0000256" key="2">
    <source>
        <dbReference type="ARBA" id="ARBA00013064"/>
    </source>
</evidence>
<dbReference type="SUPFAM" id="SSF52821">
    <property type="entry name" value="Rhodanese/Cell cycle control phosphatase"/>
    <property type="match status" value="1"/>
</dbReference>
<dbReference type="PROSITE" id="PS50054">
    <property type="entry name" value="TYR_PHOSPHATASE_DUAL"/>
    <property type="match status" value="1"/>
</dbReference>
<dbReference type="GO" id="GO:0043409">
    <property type="term" value="P:negative regulation of MAPK cascade"/>
    <property type="evidence" value="ECO:0007669"/>
    <property type="project" value="TreeGrafter"/>
</dbReference>
<dbReference type="SUPFAM" id="SSF49879">
    <property type="entry name" value="SMAD/FHA domain"/>
    <property type="match status" value="1"/>
</dbReference>
<dbReference type="InterPro" id="IPR000387">
    <property type="entry name" value="Tyr_Pase_dom"/>
</dbReference>
<dbReference type="EC" id="3.1.3.48" evidence="2"/>
<dbReference type="Gene3D" id="3.40.250.10">
    <property type="entry name" value="Rhodanese-like domain"/>
    <property type="match status" value="1"/>
</dbReference>
<keyword evidence="3" id="KW-0378">Hydrolase</keyword>
<dbReference type="PROSITE" id="PS50006">
    <property type="entry name" value="FHA_DOMAIN"/>
    <property type="match status" value="1"/>
</dbReference>
<name>A0A250WYR9_9CHLO</name>
<dbReference type="OrthoDB" id="10252009at2759"/>
<feature type="domain" description="FHA" evidence="6">
    <location>
        <begin position="374"/>
        <end position="424"/>
    </location>
</feature>
<dbReference type="SMART" id="SM00240">
    <property type="entry name" value="FHA"/>
    <property type="match status" value="1"/>
</dbReference>
<dbReference type="InterPro" id="IPR036873">
    <property type="entry name" value="Rhodanese-like_dom_sf"/>
</dbReference>
<dbReference type="PANTHER" id="PTHR10159:SF519">
    <property type="entry name" value="DUAL SPECIFICITY PROTEIN PHOSPHATASE MPK3"/>
    <property type="match status" value="1"/>
</dbReference>
<dbReference type="Pfam" id="PF00581">
    <property type="entry name" value="Rhodanese"/>
    <property type="match status" value="1"/>
</dbReference>
<dbReference type="GO" id="GO:0008330">
    <property type="term" value="F:protein tyrosine/threonine phosphatase activity"/>
    <property type="evidence" value="ECO:0007669"/>
    <property type="project" value="TreeGrafter"/>
</dbReference>
<sequence length="456" mass="51023">MAVACDADAIFRVFTACPHDVKTLIVDVRQSKHHKRLHINQSYNIRLASDGKALVDQCQSKYEVTWSQGAWWGKNVIVYGDADLKRDHPVIERLAKEKQCRSLLYYKDGFESFHAKMPFLCTTSVKASSIKRYPSQIIPNVLYLGDWSHAEAVQDLNDLNVKRVITIHNHPENLKLPGKFKQLRLELPDVESADISQYFNQVYEFVEEGRAQAEGVLVHCGAGVSRSATLAMMYLMRKNRWSAAKARTEVTERRSLVCINDGFWRALCALEGPLGVIERSDVTDTTTGIYQGDDVTPAKISKDAAGEKVQVNMMSISDLKRTRASGTEDERDGKRPKHSTPIVQGGALLRFEVAKPEGVLGELRLGPMSHNQQVMFGRVPSCDVVLEHLSISRQHAIISVDASGCVYVTDLQSGHGTKLDEVWIKPKTPRQLRIGSVIHFGASTRSYKYLGLEKGM</sequence>
<dbReference type="GO" id="GO:0005737">
    <property type="term" value="C:cytoplasm"/>
    <property type="evidence" value="ECO:0007669"/>
    <property type="project" value="TreeGrafter"/>
</dbReference>
<dbReference type="InterPro" id="IPR016130">
    <property type="entry name" value="Tyr_Pase_AS"/>
</dbReference>
<dbReference type="PROSITE" id="PS50056">
    <property type="entry name" value="TYR_PHOSPHATASE_2"/>
    <property type="match status" value="1"/>
</dbReference>
<gene>
    <name evidence="9" type="ORF">CEUSTIGMA_g3430.t1</name>
</gene>
<dbReference type="STRING" id="1157962.A0A250WYR9"/>
<dbReference type="EMBL" id="BEGY01000015">
    <property type="protein sequence ID" value="GAX75987.1"/>
    <property type="molecule type" value="Genomic_DNA"/>
</dbReference>
<dbReference type="GO" id="GO:0017017">
    <property type="term" value="F:MAP kinase tyrosine/serine/threonine phosphatase activity"/>
    <property type="evidence" value="ECO:0007669"/>
    <property type="project" value="TreeGrafter"/>
</dbReference>
<feature type="region of interest" description="Disordered" evidence="5">
    <location>
        <begin position="319"/>
        <end position="339"/>
    </location>
</feature>
<dbReference type="InterPro" id="IPR000253">
    <property type="entry name" value="FHA_dom"/>
</dbReference>
<dbReference type="PANTHER" id="PTHR10159">
    <property type="entry name" value="DUAL SPECIFICITY PROTEIN PHOSPHATASE"/>
    <property type="match status" value="1"/>
</dbReference>
<dbReference type="InterPro" id="IPR000340">
    <property type="entry name" value="Dual-sp_phosphatase_cat-dom"/>
</dbReference>
<evidence type="ECO:0000256" key="5">
    <source>
        <dbReference type="SAM" id="MobiDB-lite"/>
    </source>
</evidence>
<comment type="similarity">
    <text evidence="1">Belongs to the protein-tyrosine phosphatase family. Non-receptor class dual specificity subfamily.</text>
</comment>
<dbReference type="Gene3D" id="3.90.190.10">
    <property type="entry name" value="Protein tyrosine phosphatase superfamily"/>
    <property type="match status" value="1"/>
</dbReference>
<dbReference type="SUPFAM" id="SSF52799">
    <property type="entry name" value="(Phosphotyrosine protein) phosphatases II"/>
    <property type="match status" value="1"/>
</dbReference>
<evidence type="ECO:0000313" key="9">
    <source>
        <dbReference type="EMBL" id="GAX75987.1"/>
    </source>
</evidence>
<dbReference type="InterPro" id="IPR029021">
    <property type="entry name" value="Prot-tyrosine_phosphatase-like"/>
</dbReference>
<dbReference type="InterPro" id="IPR001763">
    <property type="entry name" value="Rhodanese-like_dom"/>
</dbReference>
<dbReference type="PROSITE" id="PS00383">
    <property type="entry name" value="TYR_PHOSPHATASE_1"/>
    <property type="match status" value="1"/>
</dbReference>
<keyword evidence="10" id="KW-1185">Reference proteome</keyword>
<evidence type="ECO:0000313" key="10">
    <source>
        <dbReference type="Proteomes" id="UP000232323"/>
    </source>
</evidence>
<dbReference type="Gene3D" id="2.60.200.20">
    <property type="match status" value="1"/>
</dbReference>
<feature type="domain" description="Tyrosine specific protein phosphatases" evidence="8">
    <location>
        <begin position="196"/>
        <end position="254"/>
    </location>
</feature>
<organism evidence="9 10">
    <name type="scientific">Chlamydomonas eustigma</name>
    <dbReference type="NCBI Taxonomy" id="1157962"/>
    <lineage>
        <taxon>Eukaryota</taxon>
        <taxon>Viridiplantae</taxon>
        <taxon>Chlorophyta</taxon>
        <taxon>core chlorophytes</taxon>
        <taxon>Chlorophyceae</taxon>
        <taxon>CS clade</taxon>
        <taxon>Chlamydomonadales</taxon>
        <taxon>Chlamydomonadaceae</taxon>
        <taxon>Chlamydomonas</taxon>
    </lineage>
</organism>
<evidence type="ECO:0000259" key="8">
    <source>
        <dbReference type="PROSITE" id="PS50056"/>
    </source>
</evidence>
<protein>
    <recommendedName>
        <fullName evidence="2">protein-tyrosine-phosphatase</fullName>
        <ecNumber evidence="2">3.1.3.48</ecNumber>
    </recommendedName>
</protein>
<comment type="caution">
    <text evidence="9">The sequence shown here is derived from an EMBL/GenBank/DDBJ whole genome shotgun (WGS) entry which is preliminary data.</text>
</comment>
<reference evidence="9 10" key="1">
    <citation type="submission" date="2017-08" db="EMBL/GenBank/DDBJ databases">
        <title>Acidophilic green algal genome provides insights into adaptation to an acidic environment.</title>
        <authorList>
            <person name="Hirooka S."/>
            <person name="Hirose Y."/>
            <person name="Kanesaki Y."/>
            <person name="Higuchi S."/>
            <person name="Fujiwara T."/>
            <person name="Onuma R."/>
            <person name="Era A."/>
            <person name="Ohbayashi R."/>
            <person name="Uzuka A."/>
            <person name="Nozaki H."/>
            <person name="Yoshikawa H."/>
            <person name="Miyagishima S.Y."/>
        </authorList>
    </citation>
    <scope>NUCLEOTIDE SEQUENCE [LARGE SCALE GENOMIC DNA]</scope>
    <source>
        <strain evidence="9 10">NIES-2499</strain>
    </source>
</reference>
<dbReference type="CDD" id="cd14498">
    <property type="entry name" value="DSP"/>
    <property type="match status" value="1"/>
</dbReference>
<proteinExistence type="inferred from homology"/>
<evidence type="ECO:0000256" key="3">
    <source>
        <dbReference type="ARBA" id="ARBA00022801"/>
    </source>
</evidence>
<dbReference type="Proteomes" id="UP000232323">
    <property type="component" value="Unassembled WGS sequence"/>
</dbReference>
<dbReference type="InterPro" id="IPR020422">
    <property type="entry name" value="TYR_PHOSPHATASE_DUAL_dom"/>
</dbReference>
<feature type="compositionally biased region" description="Basic and acidic residues" evidence="5">
    <location>
        <begin position="319"/>
        <end position="333"/>
    </location>
</feature>
<evidence type="ECO:0000259" key="6">
    <source>
        <dbReference type="PROSITE" id="PS50006"/>
    </source>
</evidence>
<dbReference type="Pfam" id="PF00782">
    <property type="entry name" value="DSPc"/>
    <property type="match status" value="1"/>
</dbReference>
<evidence type="ECO:0000256" key="1">
    <source>
        <dbReference type="ARBA" id="ARBA00008601"/>
    </source>
</evidence>
<dbReference type="InterPro" id="IPR008984">
    <property type="entry name" value="SMAD_FHA_dom_sf"/>
</dbReference>
<accession>A0A250WYR9</accession>
<evidence type="ECO:0000256" key="4">
    <source>
        <dbReference type="ARBA" id="ARBA00022912"/>
    </source>
</evidence>
<dbReference type="SMART" id="SM00195">
    <property type="entry name" value="DSPc"/>
    <property type="match status" value="1"/>
</dbReference>
<dbReference type="GO" id="GO:0033550">
    <property type="term" value="F:MAP kinase tyrosine phosphatase activity"/>
    <property type="evidence" value="ECO:0007669"/>
    <property type="project" value="TreeGrafter"/>
</dbReference>
<feature type="domain" description="Tyrosine-protein phosphatase" evidence="7">
    <location>
        <begin position="133"/>
        <end position="276"/>
    </location>
</feature>
<dbReference type="AlphaFoldDB" id="A0A250WYR9"/>
<evidence type="ECO:0000259" key="7">
    <source>
        <dbReference type="PROSITE" id="PS50054"/>
    </source>
</evidence>